<feature type="repeat" description="PPR" evidence="2">
    <location>
        <begin position="292"/>
        <end position="326"/>
    </location>
</feature>
<dbReference type="InterPro" id="IPR011990">
    <property type="entry name" value="TPR-like_helical_dom_sf"/>
</dbReference>
<dbReference type="OrthoDB" id="42736at2759"/>
<dbReference type="RefSeq" id="XP_007509062.1">
    <property type="nucleotide sequence ID" value="XM_007509000.1"/>
</dbReference>
<evidence type="ECO:0000313" key="4">
    <source>
        <dbReference type="Proteomes" id="UP000198341"/>
    </source>
</evidence>
<dbReference type="KEGG" id="bpg:Bathy14g03150"/>
<dbReference type="EMBL" id="FO082265">
    <property type="protein sequence ID" value="CCO19519.1"/>
    <property type="molecule type" value="Genomic_DNA"/>
</dbReference>
<dbReference type="PROSITE" id="PS51375">
    <property type="entry name" value="PPR"/>
    <property type="match status" value="5"/>
</dbReference>
<dbReference type="Pfam" id="PF01535">
    <property type="entry name" value="PPR"/>
    <property type="match status" value="1"/>
</dbReference>
<evidence type="ECO:0000313" key="3">
    <source>
        <dbReference type="EMBL" id="CCO19519.1"/>
    </source>
</evidence>
<dbReference type="STRING" id="41875.K8ENI1"/>
<feature type="repeat" description="PPR" evidence="2">
    <location>
        <begin position="375"/>
        <end position="409"/>
    </location>
</feature>
<evidence type="ECO:0008006" key="5">
    <source>
        <dbReference type="Google" id="ProtNLM"/>
    </source>
</evidence>
<organism evidence="3 4">
    <name type="scientific">Bathycoccus prasinos</name>
    <dbReference type="NCBI Taxonomy" id="41875"/>
    <lineage>
        <taxon>Eukaryota</taxon>
        <taxon>Viridiplantae</taxon>
        <taxon>Chlorophyta</taxon>
        <taxon>Mamiellophyceae</taxon>
        <taxon>Mamiellales</taxon>
        <taxon>Bathycoccaceae</taxon>
        <taxon>Bathycoccus</taxon>
    </lineage>
</organism>
<sequence>MVTCCHALYYPVNSSKKMILYRRCKRKQKAKFSAFLKKRGPVSDLLSEITTEHESYANFLVQEYSLNAATNHEVAVRKLNEKFRVFGKDDEFFQVVFLAFRKLVENSAKLPNAHIVTTVITVAGKRGYLSEADFAFGWSQTSCDSKLVRPTAFTYTAYIQAIGQNVRGDSWVLAFDIFDDMISNGLIPNVFTYSALIRTGVRGGKNGAQRALLLIPRMRENDIEPDLPVISALVSAFGAANNIDGVRSATHSALKFEKLDGRLFVDIICAFTSCRAYQEALDIFHSSKCPKNIQTCTAIMQAYINSGKVKDAEQIYNRMRIDRSEGGYGFLPNARAHTTMLNGYEKSLMSSSAVNLLRKLEQFNMVNNKEEFVPNEIHYNVVLSACGKCGEWSTAESIFHSMRARGVPTTSITFSTLITAYGRSGETFRARCLYNLMRKEGIFPDDYSFVGLILGHAVKHDLRAALDVRNLMASENISETIHTYNALIYAADICGDYEKVVSLYELMLRSNLEPNETTHELVVNVGKKGAKFYEETQLAANVASAAAGLVGVVGMALGRW</sequence>
<proteinExistence type="predicted"/>
<dbReference type="PANTHER" id="PTHR47938">
    <property type="entry name" value="RESPIRATORY COMPLEX I CHAPERONE (CIA84), PUTATIVE (AFU_ORTHOLOGUE AFUA_2G06020)-RELATED"/>
    <property type="match status" value="1"/>
</dbReference>
<dbReference type="Gene3D" id="1.25.40.10">
    <property type="entry name" value="Tetratricopeptide repeat domain"/>
    <property type="match status" value="3"/>
</dbReference>
<accession>K8ENI1</accession>
<dbReference type="AlphaFoldDB" id="K8ENI1"/>
<feature type="repeat" description="PPR" evidence="2">
    <location>
        <begin position="480"/>
        <end position="514"/>
    </location>
</feature>
<keyword evidence="1" id="KW-0677">Repeat</keyword>
<evidence type="ECO:0000256" key="2">
    <source>
        <dbReference type="PROSITE-ProRule" id="PRU00708"/>
    </source>
</evidence>
<dbReference type="Pfam" id="PF13041">
    <property type="entry name" value="PPR_2"/>
    <property type="match status" value="2"/>
</dbReference>
<dbReference type="GO" id="GO:0003729">
    <property type="term" value="F:mRNA binding"/>
    <property type="evidence" value="ECO:0007669"/>
    <property type="project" value="TreeGrafter"/>
</dbReference>
<feature type="repeat" description="PPR" evidence="2">
    <location>
        <begin position="151"/>
        <end position="188"/>
    </location>
</feature>
<dbReference type="NCBIfam" id="TIGR00756">
    <property type="entry name" value="PPR"/>
    <property type="match status" value="4"/>
</dbReference>
<dbReference type="eggNOG" id="KOG4197">
    <property type="taxonomic scope" value="Eukaryota"/>
</dbReference>
<gene>
    <name evidence="3" type="ordered locus">Bathy14g03150</name>
</gene>
<reference evidence="3 4" key="1">
    <citation type="submission" date="2011-10" db="EMBL/GenBank/DDBJ databases">
        <authorList>
            <person name="Genoscope - CEA"/>
        </authorList>
    </citation>
    <scope>NUCLEOTIDE SEQUENCE [LARGE SCALE GENOMIC DNA]</scope>
    <source>
        <strain evidence="3 4">RCC 1105</strain>
    </source>
</reference>
<dbReference type="Pfam" id="PF13812">
    <property type="entry name" value="PPR_3"/>
    <property type="match status" value="2"/>
</dbReference>
<dbReference type="GeneID" id="19011903"/>
<dbReference type="Proteomes" id="UP000198341">
    <property type="component" value="Chromosome 14"/>
</dbReference>
<protein>
    <recommendedName>
        <fullName evidence="5">Pentacotripeptide-repeat region of PRORP domain-containing protein</fullName>
    </recommendedName>
</protein>
<name>K8ENI1_9CHLO</name>
<feature type="repeat" description="PPR" evidence="2">
    <location>
        <begin position="410"/>
        <end position="444"/>
    </location>
</feature>
<dbReference type="PANTHER" id="PTHR47938:SF35">
    <property type="entry name" value="PENTATRICOPEPTIDE REPEAT-CONTAINING PROTEIN 4, MITOCHONDRIAL-RELATED"/>
    <property type="match status" value="1"/>
</dbReference>
<evidence type="ECO:0000256" key="1">
    <source>
        <dbReference type="ARBA" id="ARBA00022737"/>
    </source>
</evidence>
<dbReference type="InterPro" id="IPR002885">
    <property type="entry name" value="PPR_rpt"/>
</dbReference>
<keyword evidence="4" id="KW-1185">Reference proteome</keyword>